<reference evidence="2 3" key="2">
    <citation type="submission" date="2015-05" db="EMBL/GenBank/DDBJ databases">
        <authorList>
            <person name="Morales-Cruz A."/>
            <person name="Amrine K.C."/>
            <person name="Cantu D."/>
        </authorList>
    </citation>
    <scope>NUCLEOTIDE SEQUENCE [LARGE SCALE GENOMIC DNA]</scope>
    <source>
        <strain evidence="2">DA912</strain>
    </source>
</reference>
<dbReference type="InterPro" id="IPR036259">
    <property type="entry name" value="MFS_trans_sf"/>
</dbReference>
<keyword evidence="3" id="KW-1185">Reference proteome</keyword>
<dbReference type="STRING" id="1214573.A0A0G2HPA0"/>
<name>A0A0G2HPA0_9PEZI</name>
<organism evidence="2 3">
    <name type="scientific">Diaporthe ampelina</name>
    <dbReference type="NCBI Taxonomy" id="1214573"/>
    <lineage>
        <taxon>Eukaryota</taxon>
        <taxon>Fungi</taxon>
        <taxon>Dikarya</taxon>
        <taxon>Ascomycota</taxon>
        <taxon>Pezizomycotina</taxon>
        <taxon>Sordariomycetes</taxon>
        <taxon>Sordariomycetidae</taxon>
        <taxon>Diaporthales</taxon>
        <taxon>Diaporthaceae</taxon>
        <taxon>Diaporthe</taxon>
    </lineage>
</organism>
<dbReference type="OrthoDB" id="5215911at2759"/>
<comment type="caution">
    <text evidence="2">The sequence shown here is derived from an EMBL/GenBank/DDBJ whole genome shotgun (WGS) entry which is preliminary data.</text>
</comment>
<dbReference type="Proteomes" id="UP000034680">
    <property type="component" value="Unassembled WGS sequence"/>
</dbReference>
<evidence type="ECO:0000313" key="3">
    <source>
        <dbReference type="Proteomes" id="UP000034680"/>
    </source>
</evidence>
<feature type="transmembrane region" description="Helical" evidence="1">
    <location>
        <begin position="26"/>
        <end position="44"/>
    </location>
</feature>
<dbReference type="AlphaFoldDB" id="A0A0G2HPA0"/>
<dbReference type="EMBL" id="LCUC01000109">
    <property type="protein sequence ID" value="KKY36758.1"/>
    <property type="molecule type" value="Genomic_DNA"/>
</dbReference>
<feature type="transmembrane region" description="Helical" evidence="1">
    <location>
        <begin position="81"/>
        <end position="101"/>
    </location>
</feature>
<reference evidence="2 3" key="1">
    <citation type="submission" date="2015-05" db="EMBL/GenBank/DDBJ databases">
        <title>Distinctive expansion of gene families associated with plant cell wall degradation and secondary metabolism in the genomes of grapevine trunk pathogens.</title>
        <authorList>
            <person name="Lawrence D.P."/>
            <person name="Travadon R."/>
            <person name="Rolshausen P.E."/>
            <person name="Baumgartner K."/>
        </authorList>
    </citation>
    <scope>NUCLEOTIDE SEQUENCE [LARGE SCALE GENOMIC DNA]</scope>
    <source>
        <strain evidence="2">DA912</strain>
    </source>
</reference>
<evidence type="ECO:0000256" key="1">
    <source>
        <dbReference type="SAM" id="Phobius"/>
    </source>
</evidence>
<feature type="transmembrane region" description="Helical" evidence="1">
    <location>
        <begin position="50"/>
        <end position="69"/>
    </location>
</feature>
<evidence type="ECO:0000313" key="2">
    <source>
        <dbReference type="EMBL" id="KKY36758.1"/>
    </source>
</evidence>
<dbReference type="SUPFAM" id="SSF103473">
    <property type="entry name" value="MFS general substrate transporter"/>
    <property type="match status" value="1"/>
</dbReference>
<gene>
    <name evidence="2" type="ORF">UCDDA912_g03247</name>
</gene>
<keyword evidence="1" id="KW-0812">Transmembrane</keyword>
<proteinExistence type="predicted"/>
<feature type="transmembrane region" description="Helical" evidence="1">
    <location>
        <begin position="113"/>
        <end position="146"/>
    </location>
</feature>
<keyword evidence="1" id="KW-0472">Membrane</keyword>
<sequence length="158" mass="17719">MPGGSSQSHQKTYRQRLLWVTYSSESLWKIAYFPVYIILLPHVLFSAVQYAAGISWLMIMASVIPIIFTQSPYNFNMDGIGLMKLGPFVGNLLGSFYSGLLDDRSGMHWILPLIALFAFHSGLSNMFITAGLISSAISMLFVPLIIWGKKIRKERAPQ</sequence>
<accession>A0A0G2HPA0</accession>
<keyword evidence="1" id="KW-1133">Transmembrane helix</keyword>
<protein>
    <submittedName>
        <fullName evidence="2">Putative major facilitator superfamily</fullName>
    </submittedName>
</protein>